<organism evidence="2 4">
    <name type="scientific">Microthlaspi erraticum</name>
    <dbReference type="NCBI Taxonomy" id="1685480"/>
    <lineage>
        <taxon>Eukaryota</taxon>
        <taxon>Viridiplantae</taxon>
        <taxon>Streptophyta</taxon>
        <taxon>Embryophyta</taxon>
        <taxon>Tracheophyta</taxon>
        <taxon>Spermatophyta</taxon>
        <taxon>Magnoliopsida</taxon>
        <taxon>eudicotyledons</taxon>
        <taxon>Gunneridae</taxon>
        <taxon>Pentapetalae</taxon>
        <taxon>rosids</taxon>
        <taxon>malvids</taxon>
        <taxon>Brassicales</taxon>
        <taxon>Brassicaceae</taxon>
        <taxon>Coluteocarpeae</taxon>
        <taxon>Microthlaspi</taxon>
    </lineage>
</organism>
<dbReference type="PANTHER" id="PTHR24414:SF184">
    <property type="entry name" value="GALACTOSE OXIDASE_KELCH REPEAT SUPERFAMILY PROTEIN"/>
    <property type="match status" value="1"/>
</dbReference>
<dbReference type="SUPFAM" id="SSF81383">
    <property type="entry name" value="F-box domain"/>
    <property type="match status" value="1"/>
</dbReference>
<feature type="domain" description="F-box" evidence="1">
    <location>
        <begin position="15"/>
        <end position="61"/>
    </location>
</feature>
<dbReference type="CDD" id="cd22152">
    <property type="entry name" value="F-box_AtAFR-like"/>
    <property type="match status" value="1"/>
</dbReference>
<dbReference type="InterPro" id="IPR036047">
    <property type="entry name" value="F-box-like_dom_sf"/>
</dbReference>
<proteinExistence type="predicted"/>
<name>A0A6D2JE85_9BRAS</name>
<dbReference type="InterPro" id="IPR001810">
    <property type="entry name" value="F-box_dom"/>
</dbReference>
<evidence type="ECO:0000313" key="3">
    <source>
        <dbReference type="EMBL" id="CAA7060180.1"/>
    </source>
</evidence>
<dbReference type="PROSITE" id="PS50181">
    <property type="entry name" value="FBOX"/>
    <property type="match status" value="1"/>
</dbReference>
<dbReference type="EMBL" id="CACVBM020001185">
    <property type="protein sequence ID" value="CAA7037995.1"/>
    <property type="molecule type" value="Genomic_DNA"/>
</dbReference>
<dbReference type="EMBL" id="CACVBM020001821">
    <property type="protein sequence ID" value="CAA7060180.1"/>
    <property type="molecule type" value="Genomic_DNA"/>
</dbReference>
<dbReference type="Gene3D" id="1.20.1280.50">
    <property type="match status" value="1"/>
</dbReference>
<gene>
    <name evidence="2" type="ORF">MERR_LOCUS25230</name>
    <name evidence="3" type="ORF">MERR_LOCUS47416</name>
</gene>
<accession>A0A6D2JE85</accession>
<keyword evidence="4" id="KW-1185">Reference proteome</keyword>
<evidence type="ECO:0000259" key="1">
    <source>
        <dbReference type="PROSITE" id="PS50181"/>
    </source>
</evidence>
<protein>
    <recommendedName>
        <fullName evidence="1">F-box domain-containing protein</fullName>
    </recommendedName>
</protein>
<dbReference type="InterPro" id="IPR050354">
    <property type="entry name" value="F-box/kelch-repeat_ARATH"/>
</dbReference>
<evidence type="ECO:0000313" key="4">
    <source>
        <dbReference type="Proteomes" id="UP000467841"/>
    </source>
</evidence>
<dbReference type="Pfam" id="PF00646">
    <property type="entry name" value="F-box"/>
    <property type="match status" value="1"/>
</dbReference>
<dbReference type="AlphaFoldDB" id="A0A6D2JE85"/>
<dbReference type="PANTHER" id="PTHR24414">
    <property type="entry name" value="F-BOX/KELCH-REPEAT PROTEIN SKIP4"/>
    <property type="match status" value="1"/>
</dbReference>
<evidence type="ECO:0000313" key="2">
    <source>
        <dbReference type="EMBL" id="CAA7037995.1"/>
    </source>
</evidence>
<dbReference type="Proteomes" id="UP000467841">
    <property type="component" value="Unassembled WGS sequence"/>
</dbReference>
<dbReference type="SMART" id="SM00256">
    <property type="entry name" value="FBOX"/>
    <property type="match status" value="1"/>
</dbReference>
<reference evidence="2 4" key="1">
    <citation type="submission" date="2020-01" db="EMBL/GenBank/DDBJ databases">
        <authorList>
            <person name="Mishra B."/>
        </authorList>
    </citation>
    <scope>NUCLEOTIDE SEQUENCE [LARGE SCALE GENOMIC DNA]</scope>
</reference>
<sequence length="114" mass="13225">MIVGGMEKEQSSKPRSLITSLPEDIIIDIIARVRRCDYPTLSLVCKHFRSLVTKPELYARRSLLGCTENCYYVVLTKDKTLIDESPLQERIADTRASRDNFFLEPKREESEEEE</sequence>